<accession>A0A9W4WRE6</accession>
<dbReference type="Proteomes" id="UP001153678">
    <property type="component" value="Unassembled WGS sequence"/>
</dbReference>
<sequence length="152" mass="17245">MTAKRKEYENYDGSQPIFVNERNEVWDRESSRFLNLDVFLRHRDRSSPTCGAIIGTKRVKKVLGRIRDAEGRISAEHEIFNPTEITGGGPHPEQYDLTSPHLKEIFQAVNNHYLGDNDEVDAIVFSGGSGKVDNHTTAAFDTDYRGRVDNSY</sequence>
<name>A0A9W4WRE6_9GLOM</name>
<evidence type="ECO:0000313" key="2">
    <source>
        <dbReference type="Proteomes" id="UP001153678"/>
    </source>
</evidence>
<organism evidence="1 2">
    <name type="scientific">Funneliformis geosporum</name>
    <dbReference type="NCBI Taxonomy" id="1117311"/>
    <lineage>
        <taxon>Eukaryota</taxon>
        <taxon>Fungi</taxon>
        <taxon>Fungi incertae sedis</taxon>
        <taxon>Mucoromycota</taxon>
        <taxon>Glomeromycotina</taxon>
        <taxon>Glomeromycetes</taxon>
        <taxon>Glomerales</taxon>
        <taxon>Glomeraceae</taxon>
        <taxon>Funneliformis</taxon>
    </lineage>
</organism>
<keyword evidence="2" id="KW-1185">Reference proteome</keyword>
<gene>
    <name evidence="1" type="ORF">FWILDA_LOCUS9873</name>
</gene>
<proteinExistence type="predicted"/>
<reference evidence="1" key="1">
    <citation type="submission" date="2022-08" db="EMBL/GenBank/DDBJ databases">
        <authorList>
            <person name="Kallberg Y."/>
            <person name="Tangrot J."/>
            <person name="Rosling A."/>
        </authorList>
    </citation>
    <scope>NUCLEOTIDE SEQUENCE</scope>
    <source>
        <strain evidence="1">Wild A</strain>
    </source>
</reference>
<dbReference type="AlphaFoldDB" id="A0A9W4WRE6"/>
<dbReference type="EMBL" id="CAMKVN010002420">
    <property type="protein sequence ID" value="CAI2181018.1"/>
    <property type="molecule type" value="Genomic_DNA"/>
</dbReference>
<evidence type="ECO:0000313" key="1">
    <source>
        <dbReference type="EMBL" id="CAI2181018.1"/>
    </source>
</evidence>
<comment type="caution">
    <text evidence="1">The sequence shown here is derived from an EMBL/GenBank/DDBJ whole genome shotgun (WGS) entry which is preliminary data.</text>
</comment>
<protein>
    <submittedName>
        <fullName evidence="1">12831_t:CDS:1</fullName>
    </submittedName>
</protein>